<dbReference type="GO" id="GO:0008986">
    <property type="term" value="F:pyruvate, water dikinase activity"/>
    <property type="evidence" value="ECO:0007669"/>
    <property type="project" value="UniProtKB-EC"/>
</dbReference>
<dbReference type="GO" id="GO:0006094">
    <property type="term" value="P:gluconeogenesis"/>
    <property type="evidence" value="ECO:0007669"/>
    <property type="project" value="UniProtKB-UniPathway"/>
</dbReference>
<proteinExistence type="inferred from homology"/>
<dbReference type="InterPro" id="IPR036637">
    <property type="entry name" value="Phosphohistidine_dom_sf"/>
</dbReference>
<comment type="cofactor">
    <cofactor evidence="1 12">
        <name>Mg(2+)</name>
        <dbReference type="ChEBI" id="CHEBI:18420"/>
    </cofactor>
</comment>
<dbReference type="PROSITE" id="PS00370">
    <property type="entry name" value="PEP_ENZYMES_PHOS_SITE"/>
    <property type="match status" value="1"/>
</dbReference>
<dbReference type="InterPro" id="IPR008279">
    <property type="entry name" value="PEP-util_enz_mobile_dom"/>
</dbReference>
<dbReference type="NCBIfam" id="NF005057">
    <property type="entry name" value="PRK06464.1"/>
    <property type="match status" value="1"/>
</dbReference>
<keyword evidence="8 12" id="KW-0418">Kinase</keyword>
<dbReference type="Pfam" id="PF02896">
    <property type="entry name" value="PEP-utilizers_C"/>
    <property type="match status" value="1"/>
</dbReference>
<dbReference type="GO" id="GO:0046872">
    <property type="term" value="F:metal ion binding"/>
    <property type="evidence" value="ECO:0007669"/>
    <property type="project" value="UniProtKB-KW"/>
</dbReference>
<comment type="catalytic activity">
    <reaction evidence="11 12">
        <text>pyruvate + ATP + H2O = phosphoenolpyruvate + AMP + phosphate + 2 H(+)</text>
        <dbReference type="Rhea" id="RHEA:11364"/>
        <dbReference type="ChEBI" id="CHEBI:15361"/>
        <dbReference type="ChEBI" id="CHEBI:15377"/>
        <dbReference type="ChEBI" id="CHEBI:15378"/>
        <dbReference type="ChEBI" id="CHEBI:30616"/>
        <dbReference type="ChEBI" id="CHEBI:43474"/>
        <dbReference type="ChEBI" id="CHEBI:58702"/>
        <dbReference type="ChEBI" id="CHEBI:456215"/>
        <dbReference type="EC" id="2.7.9.2"/>
    </reaction>
</comment>
<evidence type="ECO:0000256" key="2">
    <source>
        <dbReference type="ARBA" id="ARBA00002988"/>
    </source>
</evidence>
<evidence type="ECO:0000259" key="15">
    <source>
        <dbReference type="Pfam" id="PF01326"/>
    </source>
</evidence>
<dbReference type="KEGG" id="hda:BB347_01040"/>
<feature type="region of interest" description="Disordered" evidence="13">
    <location>
        <begin position="462"/>
        <end position="481"/>
    </location>
</feature>
<keyword evidence="10 12" id="KW-0460">Magnesium</keyword>
<keyword evidence="9 12" id="KW-0067">ATP-binding</keyword>
<feature type="domain" description="PEP-utilising enzyme C-terminal" evidence="16">
    <location>
        <begin position="479"/>
        <end position="769"/>
    </location>
</feature>
<dbReference type="InterPro" id="IPR013815">
    <property type="entry name" value="ATP_grasp_subdomain_1"/>
</dbReference>
<dbReference type="InterPro" id="IPR040442">
    <property type="entry name" value="Pyrv_kinase-like_dom_sf"/>
</dbReference>
<evidence type="ECO:0000256" key="4">
    <source>
        <dbReference type="ARBA" id="ARBA00007837"/>
    </source>
</evidence>
<dbReference type="FunFam" id="3.30.1490.20:FF:000010">
    <property type="entry name" value="Phosphoenolpyruvate synthase"/>
    <property type="match status" value="1"/>
</dbReference>
<comment type="pathway">
    <text evidence="3 12">Carbohydrate biosynthesis; gluconeogenesis.</text>
</comment>
<dbReference type="Gene3D" id="3.30.1490.20">
    <property type="entry name" value="ATP-grasp fold, A domain"/>
    <property type="match status" value="1"/>
</dbReference>
<dbReference type="InterPro" id="IPR015813">
    <property type="entry name" value="Pyrv/PenolPyrv_kinase-like_dom"/>
</dbReference>
<evidence type="ECO:0000313" key="17">
    <source>
        <dbReference type="EMBL" id="APX95305.1"/>
    </source>
</evidence>
<evidence type="ECO:0000256" key="10">
    <source>
        <dbReference type="ARBA" id="ARBA00022842"/>
    </source>
</evidence>
<dbReference type="Proteomes" id="UP000187321">
    <property type="component" value="Chromosome"/>
</dbReference>
<evidence type="ECO:0000256" key="7">
    <source>
        <dbReference type="ARBA" id="ARBA00022741"/>
    </source>
</evidence>
<dbReference type="OrthoDB" id="23397at2157"/>
<dbReference type="PANTHER" id="PTHR43030:SF1">
    <property type="entry name" value="PHOSPHOENOLPYRUVATE SYNTHASE"/>
    <property type="match status" value="1"/>
</dbReference>
<dbReference type="PIRSF" id="PIRSF000854">
    <property type="entry name" value="PEP_synthase"/>
    <property type="match status" value="1"/>
</dbReference>
<dbReference type="GO" id="GO:0005524">
    <property type="term" value="F:ATP binding"/>
    <property type="evidence" value="ECO:0007669"/>
    <property type="project" value="UniProtKB-KW"/>
</dbReference>
<accession>A0A1N6ZMS4</accession>
<dbReference type="SUPFAM" id="SSF56059">
    <property type="entry name" value="Glutathione synthetase ATP-binding domain-like"/>
    <property type="match status" value="1"/>
</dbReference>
<dbReference type="SUPFAM" id="SSF52009">
    <property type="entry name" value="Phosphohistidine domain"/>
    <property type="match status" value="1"/>
</dbReference>
<feature type="region of interest" description="Disordered" evidence="13">
    <location>
        <begin position="243"/>
        <end position="263"/>
    </location>
</feature>
<dbReference type="Gene3D" id="3.20.20.60">
    <property type="entry name" value="Phosphoenolpyruvate-binding domains"/>
    <property type="match status" value="1"/>
</dbReference>
<feature type="domain" description="Pyruvate phosphate dikinase AMP/ATP-binding" evidence="15">
    <location>
        <begin position="15"/>
        <end position="317"/>
    </location>
</feature>
<sequence>MAVLWLDEISADDLETVGGKGASLGELTGAGLPVPPGFVVTAGTYRSFIEEAEIDEELFEAVDVDVDDSSALASAANRAQELILETPFPDDLREEILASYQEVGDGEAFVAVRSSATAEDLPDASFAGQQETFLNVTEEALLDRVRECWASLFTQRAIYYRQEQGFDHSTVNIAVVVQQMVDAEKSGVMFTSHPSTGDPTMIIEAAWGLGEAVVSGAVSPDNYVIEREDREVDVTVAEKKVMHEKDEETGETVEREVSQEKRNERVVSDEEINALMDLGERVEDHYGEPQDVEWAIVDGEVFMLQSRPITTIDEDGGATAETGSVDPTTGITDGSGSVQATGGGNGATASSGGSGDVLVDGLGSSPGTVSGAARIVKKLDDLDKVSEGDVIVTEMTMPDMVPAMKRASGIITDEGGMTSHAAIVSRELGVPAIVGTTNATTVLEDGQVVTLDGDKGAVLEGQEVDPDEETEPVEEVRPQSPVKPMTATEVKVNVSIPEAAERAAATGADGVGLLRMEHMILSLNQTPAKFIEENGEDAYITELVEGIRGVADAFYPRPVRVRTLDAPTDEFRQLEGGESEPSEHNPMLGYRGIRRSLDRPDVFGHELEAFRRLYEMGYDNVELMLPLVNDAEDVYRAKSLMEDAGIDPEKRKWGVMIETPASALSVEGMAEAGIDFASFGTNDLTQYTLAVDRNNENVADRFDELHPAILRLIGDVIETCREHDVNTSICGQAGSKPEMAQFLVNEGVNSISANIDAVRDVQHEVKRVEQKLLLDSVR</sequence>
<dbReference type="InterPro" id="IPR002192">
    <property type="entry name" value="PPDK_AMP/ATP-bd"/>
</dbReference>
<dbReference type="InterPro" id="IPR000121">
    <property type="entry name" value="PEP_util_C"/>
</dbReference>
<organism evidence="18 19">
    <name type="scientific">Natronorubrum daqingense</name>
    <dbReference type="NCBI Taxonomy" id="588898"/>
    <lineage>
        <taxon>Archaea</taxon>
        <taxon>Methanobacteriati</taxon>
        <taxon>Methanobacteriota</taxon>
        <taxon>Stenosarchaea group</taxon>
        <taxon>Halobacteria</taxon>
        <taxon>Halobacteriales</taxon>
        <taxon>Natrialbaceae</taxon>
        <taxon>Natronorubrum</taxon>
    </lineage>
</organism>
<dbReference type="UniPathway" id="UPA00138"/>
<dbReference type="SUPFAM" id="SSF51621">
    <property type="entry name" value="Phosphoenolpyruvate/pyruvate domain"/>
    <property type="match status" value="1"/>
</dbReference>
<evidence type="ECO:0000256" key="12">
    <source>
        <dbReference type="PIRNR" id="PIRNR000854"/>
    </source>
</evidence>
<evidence type="ECO:0000256" key="11">
    <source>
        <dbReference type="ARBA" id="ARBA00047700"/>
    </source>
</evidence>
<feature type="region of interest" description="Disordered" evidence="13">
    <location>
        <begin position="312"/>
        <end position="352"/>
    </location>
</feature>
<dbReference type="GeneID" id="30954485"/>
<dbReference type="Proteomes" id="UP000185687">
    <property type="component" value="Unassembled WGS sequence"/>
</dbReference>
<evidence type="ECO:0000259" key="14">
    <source>
        <dbReference type="Pfam" id="PF00391"/>
    </source>
</evidence>
<dbReference type="NCBIfam" id="TIGR01418">
    <property type="entry name" value="PEP_synth"/>
    <property type="match status" value="1"/>
</dbReference>
<evidence type="ECO:0000256" key="9">
    <source>
        <dbReference type="ARBA" id="ARBA00022840"/>
    </source>
</evidence>
<evidence type="ECO:0000313" key="19">
    <source>
        <dbReference type="Proteomes" id="UP000185687"/>
    </source>
</evidence>
<reference evidence="18 19" key="2">
    <citation type="submission" date="2017-01" db="EMBL/GenBank/DDBJ databases">
        <authorList>
            <person name="Mah S.A."/>
            <person name="Swanson W.J."/>
            <person name="Moy G.W."/>
            <person name="Vacquier V.D."/>
        </authorList>
    </citation>
    <scope>NUCLEOTIDE SEQUENCE [LARGE SCALE GENOMIC DNA]</scope>
    <source>
        <strain evidence="18 19">CGMCC 1.8909</strain>
    </source>
</reference>
<dbReference type="InterPro" id="IPR018274">
    <property type="entry name" value="PEP_util_AS"/>
</dbReference>
<keyword evidence="19" id="KW-1185">Reference proteome</keyword>
<keyword evidence="7 12" id="KW-0547">Nucleotide-binding</keyword>
<keyword evidence="18" id="KW-0670">Pyruvate</keyword>
<dbReference type="EMBL" id="CP019327">
    <property type="protein sequence ID" value="APX95305.1"/>
    <property type="molecule type" value="Genomic_DNA"/>
</dbReference>
<comment type="similarity">
    <text evidence="4 12">Belongs to the PEP-utilizing enzyme family.</text>
</comment>
<dbReference type="STRING" id="588898.BB347_01040"/>
<dbReference type="PRINTS" id="PR01736">
    <property type="entry name" value="PHPHTRNFRASE"/>
</dbReference>
<keyword evidence="6 12" id="KW-0479">Metal-binding</keyword>
<dbReference type="Pfam" id="PF01326">
    <property type="entry name" value="PPDK_N"/>
    <property type="match status" value="1"/>
</dbReference>
<dbReference type="Pfam" id="PF00391">
    <property type="entry name" value="PEP-utilizers"/>
    <property type="match status" value="1"/>
</dbReference>
<evidence type="ECO:0000256" key="8">
    <source>
        <dbReference type="ARBA" id="ARBA00022777"/>
    </source>
</evidence>
<dbReference type="Gene3D" id="3.50.30.10">
    <property type="entry name" value="Phosphohistidine domain"/>
    <property type="match status" value="1"/>
</dbReference>
<keyword evidence="5 12" id="KW-0808">Transferase</keyword>
<reference evidence="17 20" key="1">
    <citation type="submission" date="2017-01" db="EMBL/GenBank/DDBJ databases">
        <title>Complete genome sequence of Haloterrigena daqingensis type strain (JX313T).</title>
        <authorList>
            <person name="Shuang W."/>
        </authorList>
    </citation>
    <scope>NUCLEOTIDE SEQUENCE [LARGE SCALE GENOMIC DNA]</scope>
    <source>
        <strain evidence="17 20">JX313</strain>
    </source>
</reference>
<feature type="domain" description="PEP-utilising enzyme mobile" evidence="14">
    <location>
        <begin position="386"/>
        <end position="456"/>
    </location>
</feature>
<evidence type="ECO:0000256" key="3">
    <source>
        <dbReference type="ARBA" id="ARBA00004742"/>
    </source>
</evidence>
<evidence type="ECO:0000259" key="16">
    <source>
        <dbReference type="Pfam" id="PF02896"/>
    </source>
</evidence>
<evidence type="ECO:0000256" key="1">
    <source>
        <dbReference type="ARBA" id="ARBA00001946"/>
    </source>
</evidence>
<dbReference type="EMBL" id="FTNP01000001">
    <property type="protein sequence ID" value="SIR28107.1"/>
    <property type="molecule type" value="Genomic_DNA"/>
</dbReference>
<name>A0A1N6ZMS4_9EURY</name>
<dbReference type="Gene3D" id="3.30.470.20">
    <property type="entry name" value="ATP-grasp fold, B domain"/>
    <property type="match status" value="1"/>
</dbReference>
<feature type="compositionally biased region" description="Acidic residues" evidence="13">
    <location>
        <begin position="462"/>
        <end position="473"/>
    </location>
</feature>
<protein>
    <recommendedName>
        <fullName evidence="12">Phosphoenolpyruvate synthase</fullName>
        <shortName evidence="12">PEP synthase</shortName>
        <ecNumber evidence="12">2.7.9.2</ecNumber>
    </recommendedName>
    <alternativeName>
        <fullName evidence="12">Pyruvate, water dikinase</fullName>
    </alternativeName>
</protein>
<dbReference type="RefSeq" id="WP_076579294.1">
    <property type="nucleotide sequence ID" value="NZ_CP019327.1"/>
</dbReference>
<feature type="compositionally biased region" description="Polar residues" evidence="13">
    <location>
        <begin position="321"/>
        <end position="339"/>
    </location>
</feature>
<dbReference type="PANTHER" id="PTHR43030">
    <property type="entry name" value="PHOSPHOENOLPYRUVATE SYNTHASE"/>
    <property type="match status" value="1"/>
</dbReference>
<dbReference type="EC" id="2.7.9.2" evidence="12"/>
<evidence type="ECO:0000313" key="20">
    <source>
        <dbReference type="Proteomes" id="UP000187321"/>
    </source>
</evidence>
<comment type="function">
    <text evidence="2 12">Catalyzes the phosphorylation of pyruvate to phosphoenolpyruvate.</text>
</comment>
<evidence type="ECO:0000256" key="5">
    <source>
        <dbReference type="ARBA" id="ARBA00022679"/>
    </source>
</evidence>
<dbReference type="InterPro" id="IPR006319">
    <property type="entry name" value="PEP_synth"/>
</dbReference>
<evidence type="ECO:0000256" key="6">
    <source>
        <dbReference type="ARBA" id="ARBA00022723"/>
    </source>
</evidence>
<evidence type="ECO:0000313" key="18">
    <source>
        <dbReference type="EMBL" id="SIR28107.1"/>
    </source>
</evidence>
<gene>
    <name evidence="17" type="ORF">BB347_01040</name>
    <name evidence="18" type="ORF">SAMN05421809_0853</name>
</gene>
<evidence type="ECO:0000256" key="13">
    <source>
        <dbReference type="SAM" id="MobiDB-lite"/>
    </source>
</evidence>
<dbReference type="AlphaFoldDB" id="A0A1N6ZMS4"/>